<evidence type="ECO:0000313" key="2">
    <source>
        <dbReference type="Proteomes" id="UP000830835"/>
    </source>
</evidence>
<keyword evidence="2" id="KW-1185">Reference proteome</keyword>
<dbReference type="Pfam" id="PF12527">
    <property type="entry name" value="DUF3727"/>
    <property type="match status" value="1"/>
</dbReference>
<dbReference type="PANTHER" id="PTHR36061:SF3">
    <property type="entry name" value="OS04G0692200 PROTEIN"/>
    <property type="match status" value="1"/>
</dbReference>
<dbReference type="RefSeq" id="WP_244350773.1">
    <property type="nucleotide sequence ID" value="NZ_JAFIRA010000028.1"/>
</dbReference>
<dbReference type="EMBL" id="JAFIRA010000028">
    <property type="protein sequence ID" value="MCJ2543434.1"/>
    <property type="molecule type" value="Genomic_DNA"/>
</dbReference>
<organism evidence="1 2">
    <name type="scientific">Thermostichus vulcanus str. 'Rupite'</name>
    <dbReference type="NCBI Taxonomy" id="2813851"/>
    <lineage>
        <taxon>Bacteria</taxon>
        <taxon>Bacillati</taxon>
        <taxon>Cyanobacteriota</taxon>
        <taxon>Cyanophyceae</taxon>
        <taxon>Thermostichales</taxon>
        <taxon>Thermostichaceae</taxon>
        <taxon>Thermostichus</taxon>
    </lineage>
</organism>
<comment type="caution">
    <text evidence="1">The sequence shown here is derived from an EMBL/GenBank/DDBJ whole genome shotgun (WGS) entry which is preliminary data.</text>
</comment>
<proteinExistence type="predicted"/>
<sequence length="196" mass="22051">MNESHETLVLRDEQDQLLKCEILRQVVIEDQTYALVTPVDAVIKVLVWEGEEEPGQPVNGDADMEGILDEPDPEELQAAMPTIQAVLGELNLTLQQNGFDILTVQGELPAVEDEDVLEIGESDEDAQEFQLLATFFYKDQKYGIFTPLDPILIYAALPDEGDPYLLTPDDPPELFDQLYALLLDLDEEEVDDEDED</sequence>
<dbReference type="PANTHER" id="PTHR36061">
    <property type="match status" value="1"/>
</dbReference>
<dbReference type="InterPro" id="IPR022203">
    <property type="entry name" value="DUF3727"/>
</dbReference>
<protein>
    <submittedName>
        <fullName evidence="1">DUF3727 domain-containing protein</fullName>
    </submittedName>
</protein>
<dbReference type="Proteomes" id="UP000830835">
    <property type="component" value="Unassembled WGS sequence"/>
</dbReference>
<reference evidence="1" key="1">
    <citation type="submission" date="2021-02" db="EMBL/GenBank/DDBJ databases">
        <title>The CRISPR/cas machinery reduction and long-range gene transfer in the hot spring cyanobacterium Synechococcus.</title>
        <authorList>
            <person name="Dvorak P."/>
            <person name="Jahodarova E."/>
            <person name="Hasler P."/>
            <person name="Poulickova A."/>
        </authorList>
    </citation>
    <scope>NUCLEOTIDE SEQUENCE</scope>
    <source>
        <strain evidence="1">Rupite</strain>
    </source>
</reference>
<evidence type="ECO:0000313" key="1">
    <source>
        <dbReference type="EMBL" id="MCJ2543434.1"/>
    </source>
</evidence>
<accession>A0ABT0CCI5</accession>
<name>A0ABT0CCI5_THEVL</name>
<gene>
    <name evidence="1" type="ORF">JX360_11025</name>
</gene>